<dbReference type="Gene3D" id="1.20.5.4820">
    <property type="match status" value="1"/>
</dbReference>
<evidence type="ECO:0000256" key="6">
    <source>
        <dbReference type="ARBA" id="ARBA00023175"/>
    </source>
</evidence>
<sequence length="984" mass="115427">MLKQERSLEHRLLEVIRLCETFGNASTGRNANASRHCRYLKLYFSNGKIAACHINHFLLERIRVIKQFPDERSFHIFYQILTNRKICEACLLERDPNKYDYISQAETRFQGLDDSDEFKHTDKALTLLGFTDTERLNIYKTCAGILYLGQVRTKSSKNSGVTFADNEVIRKVCQLFGVKETEFTEAVLKSSLNGKTGIQRFRTEEQILSTLSNLACITYSLMFSWIISKFNTILNGESVQDHNVYIGLLDASGYERYPYNTYERFWINLVNEKIQQFYNYFMFAKEQHEYKSENLQWEFIDFGQNVVPCLDLIEMVDRQFTSILLENLQKSREFVMLHYNGEVRYSIDDWVEKNRSFLDEGLTVVLSGDHAKSFMHTLWNSRFCKQIVYLSCNKREDEFWTLNKQYTDSITEVLKDLNNTAPHFIRCIMPNDLKQSAVFDGTRVLNQLSSSGIVETLRILRKGFPDRMKFSEFRRRYAIIAAVETTEISDKDAAQEMLNILQQKGLLESNQFNIGHTKIFFKYGLLPKLEKQREAALSNTVICLQSACRSYLSRLHYLSLDKERCAIITIQRNVLIWTRKQTCQWLRLYFHLNPLIPLLRAKNELVELRERFQEVEKEKSLAVEAQTMLIKQVKKEHDKAEINILKFDKERQQYHNEKMALIEELDQLKARIDEVNRNNEELAKKNEELNRLTDVVKASSEKNERSGQVGNEDHQLTLSKLKVIGEELKRKKEAEAVQKANIETITEENKRLKKEIKKIMAELAKKQENETVNSNSEQQVDKKLAELAVQHYTPEIITSELESPGTSGVEEPKISCNLENEEMNELRRKCERLENTLLELQKSNEEYRENLDSTTRTKDQLTKAKKKIEHELQQLSECNQRLMSEKSLMEENWKKSETEILHWKSRLNHDADLIAKLQANTKKLIARIEELESELQAEQHRRLRAEKQRDSFQEELSVVNEQIYETNGQLDAQVQINKLRQIEV</sequence>
<dbReference type="FunFam" id="1.10.10.820:FF:000001">
    <property type="entry name" value="Myosin heavy chain"/>
    <property type="match status" value="1"/>
</dbReference>
<accession>A0A0N5A8U7</accession>
<comment type="caution">
    <text evidence="8">Lacks conserved residue(s) required for the propagation of feature annotation.</text>
</comment>
<dbReference type="Proteomes" id="UP000046393">
    <property type="component" value="Unplaced"/>
</dbReference>
<evidence type="ECO:0000256" key="3">
    <source>
        <dbReference type="ARBA" id="ARBA00022840"/>
    </source>
</evidence>
<evidence type="ECO:0000256" key="1">
    <source>
        <dbReference type="ARBA" id="ARBA00008314"/>
    </source>
</evidence>
<comment type="similarity">
    <text evidence="1 8">Belongs to the TRAFAC class myosin-kinesin ATPase superfamily. Myosin family.</text>
</comment>
<evidence type="ECO:0000259" key="10">
    <source>
        <dbReference type="PROSITE" id="PS51456"/>
    </source>
</evidence>
<keyword evidence="4 9" id="KW-0175">Coiled coil</keyword>
<dbReference type="Gene3D" id="1.10.10.820">
    <property type="match status" value="1"/>
</dbReference>
<dbReference type="InterPro" id="IPR001609">
    <property type="entry name" value="Myosin_head_motor_dom-like"/>
</dbReference>
<dbReference type="InterPro" id="IPR036961">
    <property type="entry name" value="Kinesin_motor_dom_sf"/>
</dbReference>
<dbReference type="SMART" id="SM00242">
    <property type="entry name" value="MYSc"/>
    <property type="match status" value="1"/>
</dbReference>
<dbReference type="SUPFAM" id="SSF52540">
    <property type="entry name" value="P-loop containing nucleoside triphosphate hydrolases"/>
    <property type="match status" value="1"/>
</dbReference>
<keyword evidence="7 8" id="KW-0009">Actin-binding</keyword>
<evidence type="ECO:0000256" key="9">
    <source>
        <dbReference type="SAM" id="Coils"/>
    </source>
</evidence>
<dbReference type="GO" id="GO:0000146">
    <property type="term" value="F:microfilament motor activity"/>
    <property type="evidence" value="ECO:0007669"/>
    <property type="project" value="TreeGrafter"/>
</dbReference>
<dbReference type="PANTHER" id="PTHR13140">
    <property type="entry name" value="MYOSIN"/>
    <property type="match status" value="1"/>
</dbReference>
<dbReference type="PANTHER" id="PTHR13140:SF857">
    <property type="entry name" value="MYOSIN-11"/>
    <property type="match status" value="1"/>
</dbReference>
<evidence type="ECO:0000313" key="11">
    <source>
        <dbReference type="Proteomes" id="UP000046393"/>
    </source>
</evidence>
<reference evidence="12" key="1">
    <citation type="submission" date="2017-02" db="UniProtKB">
        <authorList>
            <consortium name="WormBaseParasite"/>
        </authorList>
    </citation>
    <scope>IDENTIFICATION</scope>
</reference>
<keyword evidence="11" id="KW-1185">Reference proteome</keyword>
<feature type="domain" description="Myosin motor" evidence="10">
    <location>
        <begin position="1"/>
        <end position="534"/>
    </location>
</feature>
<dbReference type="InterPro" id="IPR027417">
    <property type="entry name" value="P-loop_NTPase"/>
</dbReference>
<dbReference type="PROSITE" id="PS50096">
    <property type="entry name" value="IQ"/>
    <property type="match status" value="1"/>
</dbReference>
<dbReference type="Gene3D" id="1.20.58.530">
    <property type="match status" value="2"/>
</dbReference>
<proteinExistence type="inferred from homology"/>
<dbReference type="STRING" id="451379.A0A0N5A8U7"/>
<feature type="region of interest" description="Actin-binding" evidence="8">
    <location>
        <begin position="410"/>
        <end position="432"/>
    </location>
</feature>
<keyword evidence="6" id="KW-0505">Motor protein</keyword>
<feature type="coiled-coil region" evidence="9">
    <location>
        <begin position="816"/>
        <end position="962"/>
    </location>
</feature>
<keyword evidence="5 8" id="KW-0518">Myosin</keyword>
<evidence type="ECO:0000256" key="8">
    <source>
        <dbReference type="PROSITE-ProRule" id="PRU00782"/>
    </source>
</evidence>
<dbReference type="GO" id="GO:0005737">
    <property type="term" value="C:cytoplasm"/>
    <property type="evidence" value="ECO:0007669"/>
    <property type="project" value="TreeGrafter"/>
</dbReference>
<dbReference type="PROSITE" id="PS51456">
    <property type="entry name" value="MYOSIN_MOTOR"/>
    <property type="match status" value="1"/>
</dbReference>
<feature type="coiled-coil region" evidence="9">
    <location>
        <begin position="598"/>
        <end position="702"/>
    </location>
</feature>
<dbReference type="GO" id="GO:0016459">
    <property type="term" value="C:myosin complex"/>
    <property type="evidence" value="ECO:0007669"/>
    <property type="project" value="UniProtKB-KW"/>
</dbReference>
<dbReference type="WBParaSite" id="SMUV_0000050801-mRNA-1">
    <property type="protein sequence ID" value="SMUV_0000050801-mRNA-1"/>
    <property type="gene ID" value="SMUV_0000050801"/>
</dbReference>
<name>A0A0N5A8U7_9BILA</name>
<dbReference type="GO" id="GO:0051015">
    <property type="term" value="F:actin filament binding"/>
    <property type="evidence" value="ECO:0007669"/>
    <property type="project" value="TreeGrafter"/>
</dbReference>
<organism evidence="11 12">
    <name type="scientific">Syphacia muris</name>
    <dbReference type="NCBI Taxonomy" id="451379"/>
    <lineage>
        <taxon>Eukaryota</taxon>
        <taxon>Metazoa</taxon>
        <taxon>Ecdysozoa</taxon>
        <taxon>Nematoda</taxon>
        <taxon>Chromadorea</taxon>
        <taxon>Rhabditida</taxon>
        <taxon>Spirurina</taxon>
        <taxon>Oxyuridomorpha</taxon>
        <taxon>Oxyuroidea</taxon>
        <taxon>Oxyuridae</taxon>
        <taxon>Syphacia</taxon>
    </lineage>
</organism>
<dbReference type="Gene3D" id="1.20.120.720">
    <property type="entry name" value="Myosin VI head, motor domain, U50 subdomain"/>
    <property type="match status" value="1"/>
</dbReference>
<dbReference type="GO" id="GO:0005524">
    <property type="term" value="F:ATP binding"/>
    <property type="evidence" value="ECO:0007669"/>
    <property type="project" value="UniProtKB-KW"/>
</dbReference>
<dbReference type="GO" id="GO:0016020">
    <property type="term" value="C:membrane"/>
    <property type="evidence" value="ECO:0007669"/>
    <property type="project" value="TreeGrafter"/>
</dbReference>
<dbReference type="Gene3D" id="3.40.850.10">
    <property type="entry name" value="Kinesin motor domain"/>
    <property type="match status" value="2"/>
</dbReference>
<evidence type="ECO:0000256" key="4">
    <source>
        <dbReference type="ARBA" id="ARBA00023054"/>
    </source>
</evidence>
<keyword evidence="3" id="KW-0067">ATP-binding</keyword>
<dbReference type="PRINTS" id="PR00193">
    <property type="entry name" value="MYOSINHEAVY"/>
</dbReference>
<evidence type="ECO:0000256" key="7">
    <source>
        <dbReference type="ARBA" id="ARBA00023203"/>
    </source>
</evidence>
<protein>
    <submittedName>
        <fullName evidence="12">Myosin motor domain-containing protein</fullName>
    </submittedName>
</protein>
<dbReference type="GO" id="GO:0007015">
    <property type="term" value="P:actin filament organization"/>
    <property type="evidence" value="ECO:0007669"/>
    <property type="project" value="TreeGrafter"/>
</dbReference>
<evidence type="ECO:0000256" key="2">
    <source>
        <dbReference type="ARBA" id="ARBA00022741"/>
    </source>
</evidence>
<evidence type="ECO:0000256" key="5">
    <source>
        <dbReference type="ARBA" id="ARBA00023123"/>
    </source>
</evidence>
<evidence type="ECO:0000313" key="12">
    <source>
        <dbReference type="WBParaSite" id="SMUV_0000050801-mRNA-1"/>
    </source>
</evidence>
<dbReference type="Pfam" id="PF00063">
    <property type="entry name" value="Myosin_head"/>
    <property type="match status" value="2"/>
</dbReference>
<feature type="coiled-coil region" evidence="9">
    <location>
        <begin position="735"/>
        <end position="769"/>
    </location>
</feature>
<keyword evidence="2" id="KW-0547">Nucleotide-binding</keyword>
<dbReference type="AlphaFoldDB" id="A0A0N5A8U7"/>